<comment type="caution">
    <text evidence="8">The sequence shown here is derived from an EMBL/GenBank/DDBJ whole genome shotgun (WGS) entry which is preliminary data.</text>
</comment>
<dbReference type="InterPro" id="IPR011009">
    <property type="entry name" value="Kinase-like_dom_sf"/>
</dbReference>
<keyword evidence="2" id="KW-0723">Serine/threonine-protein kinase</keyword>
<evidence type="ECO:0000256" key="1">
    <source>
        <dbReference type="ARBA" id="ARBA00012513"/>
    </source>
</evidence>
<dbReference type="CDD" id="cd14014">
    <property type="entry name" value="STKc_PknB_like"/>
    <property type="match status" value="1"/>
</dbReference>
<dbReference type="InterPro" id="IPR000719">
    <property type="entry name" value="Prot_kinase_dom"/>
</dbReference>
<protein>
    <recommendedName>
        <fullName evidence="1">non-specific serine/threonine protein kinase</fullName>
        <ecNumber evidence="1">2.7.11.1</ecNumber>
    </recommendedName>
</protein>
<proteinExistence type="predicted"/>
<dbReference type="Gene3D" id="3.30.200.20">
    <property type="entry name" value="Phosphorylase Kinase, domain 1"/>
    <property type="match status" value="1"/>
</dbReference>
<evidence type="ECO:0000256" key="4">
    <source>
        <dbReference type="ARBA" id="ARBA00022741"/>
    </source>
</evidence>
<dbReference type="SMART" id="SM00220">
    <property type="entry name" value="S_TKc"/>
    <property type="match status" value="1"/>
</dbReference>
<accession>A0ABN1UZU4</accession>
<keyword evidence="4" id="KW-0547">Nucleotide-binding</keyword>
<dbReference type="EMBL" id="BAAAKV010000048">
    <property type="protein sequence ID" value="GAA1185373.1"/>
    <property type="molecule type" value="Genomic_DNA"/>
</dbReference>
<evidence type="ECO:0000256" key="6">
    <source>
        <dbReference type="ARBA" id="ARBA00022840"/>
    </source>
</evidence>
<organism evidence="8 9">
    <name type="scientific">Streptomyces hebeiensis</name>
    <dbReference type="NCBI Taxonomy" id="229486"/>
    <lineage>
        <taxon>Bacteria</taxon>
        <taxon>Bacillati</taxon>
        <taxon>Actinomycetota</taxon>
        <taxon>Actinomycetes</taxon>
        <taxon>Kitasatosporales</taxon>
        <taxon>Streptomycetaceae</taxon>
        <taxon>Streptomyces</taxon>
    </lineage>
</organism>
<evidence type="ECO:0000256" key="5">
    <source>
        <dbReference type="ARBA" id="ARBA00022777"/>
    </source>
</evidence>
<evidence type="ECO:0000256" key="2">
    <source>
        <dbReference type="ARBA" id="ARBA00022527"/>
    </source>
</evidence>
<dbReference type="SUPFAM" id="SSF56112">
    <property type="entry name" value="Protein kinase-like (PK-like)"/>
    <property type="match status" value="1"/>
</dbReference>
<name>A0ABN1UZU4_9ACTN</name>
<dbReference type="PANTHER" id="PTHR43289">
    <property type="entry name" value="MITOGEN-ACTIVATED PROTEIN KINASE KINASE KINASE 20-RELATED"/>
    <property type="match status" value="1"/>
</dbReference>
<evidence type="ECO:0000256" key="3">
    <source>
        <dbReference type="ARBA" id="ARBA00022679"/>
    </source>
</evidence>
<dbReference type="Pfam" id="PF00069">
    <property type="entry name" value="Pkinase"/>
    <property type="match status" value="1"/>
</dbReference>
<keyword evidence="9" id="KW-1185">Reference proteome</keyword>
<gene>
    <name evidence="8" type="ORF">GCM10009654_48790</name>
</gene>
<evidence type="ECO:0000313" key="9">
    <source>
        <dbReference type="Proteomes" id="UP001501371"/>
    </source>
</evidence>
<reference evidence="8 9" key="1">
    <citation type="journal article" date="2019" name="Int. J. Syst. Evol. Microbiol.">
        <title>The Global Catalogue of Microorganisms (GCM) 10K type strain sequencing project: providing services to taxonomists for standard genome sequencing and annotation.</title>
        <authorList>
            <consortium name="The Broad Institute Genomics Platform"/>
            <consortium name="The Broad Institute Genome Sequencing Center for Infectious Disease"/>
            <person name="Wu L."/>
            <person name="Ma J."/>
        </authorList>
    </citation>
    <scope>NUCLEOTIDE SEQUENCE [LARGE SCALE GENOMIC DNA]</scope>
    <source>
        <strain evidence="8 9">JCM 12696</strain>
    </source>
</reference>
<dbReference type="PANTHER" id="PTHR43289:SF6">
    <property type="entry name" value="SERINE_THREONINE-PROTEIN KINASE NEKL-3"/>
    <property type="match status" value="1"/>
</dbReference>
<dbReference type="EC" id="2.7.11.1" evidence="1"/>
<dbReference type="PROSITE" id="PS50011">
    <property type="entry name" value="PROTEIN_KINASE_DOM"/>
    <property type="match status" value="1"/>
</dbReference>
<sequence length="387" mass="42982">MDTSTLIHGRYKLKGDPTSGAMGDVWVAEDTKLGRTVAMKFLAQRRLMQQGAPTEFAESTARMFQREAQAMARVNNPRVAHLYDSGEHKDDFYIVMEYVEGKSLAKHLGTGPKLPLERTVRWTRQICEGLGAAHDVKVIHRDIKPDNIMITRQGDVKLVDFGLAYLADITQTHTIAGTPLYKAPERWHGDTGSERSDLYSVGCVLYEMLTGHPPFGGPHEDPMTVGRMHQEDALALPSAHRPGIPAQLNALVRILLAKDPDDRPKNAHAAENAIDEISRVLNATDDTIRRANVFDTPVSSASLSQHIEALDLRIFELEILHDRSDQLLIDARTEHAELTGQSGDARGAAALYDRLARDCQEFFGPYDVRTLDAFEGLARWNGAARTN</sequence>
<keyword evidence="3" id="KW-0808">Transferase</keyword>
<evidence type="ECO:0000313" key="8">
    <source>
        <dbReference type="EMBL" id="GAA1185373.1"/>
    </source>
</evidence>
<feature type="domain" description="Protein kinase" evidence="7">
    <location>
        <begin position="11"/>
        <end position="281"/>
    </location>
</feature>
<dbReference type="PROSITE" id="PS00108">
    <property type="entry name" value="PROTEIN_KINASE_ST"/>
    <property type="match status" value="1"/>
</dbReference>
<evidence type="ECO:0000259" key="7">
    <source>
        <dbReference type="PROSITE" id="PS50011"/>
    </source>
</evidence>
<dbReference type="Gene3D" id="1.10.510.10">
    <property type="entry name" value="Transferase(Phosphotransferase) domain 1"/>
    <property type="match status" value="1"/>
</dbReference>
<dbReference type="Proteomes" id="UP001501371">
    <property type="component" value="Unassembled WGS sequence"/>
</dbReference>
<dbReference type="RefSeq" id="WP_344280618.1">
    <property type="nucleotide sequence ID" value="NZ_BAAAKV010000048.1"/>
</dbReference>
<dbReference type="InterPro" id="IPR008271">
    <property type="entry name" value="Ser/Thr_kinase_AS"/>
</dbReference>
<keyword evidence="5" id="KW-0418">Kinase</keyword>
<keyword evidence="6" id="KW-0067">ATP-binding</keyword>